<reference evidence="3" key="1">
    <citation type="submission" date="2016-11" db="EMBL/GenBank/DDBJ databases">
        <authorList>
            <person name="Varghese N."/>
            <person name="Submissions S."/>
        </authorList>
    </citation>
    <scope>NUCLEOTIDE SEQUENCE [LARGE SCALE GENOMIC DNA]</scope>
    <source>
        <strain evidence="3">DSM 16990</strain>
    </source>
</reference>
<name>A0A1M4TFR5_9SPHI</name>
<keyword evidence="3" id="KW-1185">Reference proteome</keyword>
<dbReference type="Proteomes" id="UP000184287">
    <property type="component" value="Unassembled WGS sequence"/>
</dbReference>
<keyword evidence="1" id="KW-0732">Signal</keyword>
<gene>
    <name evidence="2" type="ORF">SAMN04488522_101182</name>
</gene>
<proteinExistence type="predicted"/>
<sequence length="436" mass="48988">MRKHVALFLLMLSGLQVSAQQSAPVISTIAENGWANNSVNTVVFRKNSLVTFKNTQYAAYYDADQYLVVAKRNVHEKKWVVLRSAHKGDAGDAHKSISIMVDDQGYLHVAWGQHNNALNYVRGIAAGSLVLGKPESMLGIKENKVSYPEFYKLPAGTLLFMYRDGGSGNGNLMINRYNAATKKWQRIQDNLIDGEGKRNAYWQTSIDDQGTIHLSWVWRESPDVASNHDLGYARSKDGGMSWENTAGKAYQLPINQANAEYAAIIPQKSDLINQTSMFADPVGNPYIAGYWRDKESAVPQYHLVYHDGHSWQTNVLNFRKTDFTLSGAGTKRIPLSRPQVVAWKSKGLLNVALIFRDMERGSKVSFALCKNLKENNWITGDLSKASVGDWEPSYDTELWRTKGRLDLFVQRVEQIDGEGKANNKPGSIQVLEWKPR</sequence>
<accession>A0A1M4TFR5</accession>
<feature type="signal peptide" evidence="1">
    <location>
        <begin position="1"/>
        <end position="19"/>
    </location>
</feature>
<evidence type="ECO:0000313" key="2">
    <source>
        <dbReference type="EMBL" id="SHE43340.1"/>
    </source>
</evidence>
<dbReference type="RefSeq" id="WP_073226219.1">
    <property type="nucleotide sequence ID" value="NZ_FQUQ01000001.1"/>
</dbReference>
<dbReference type="Pfam" id="PF15892">
    <property type="entry name" value="BNR_4"/>
    <property type="match status" value="1"/>
</dbReference>
<dbReference type="EMBL" id="FQUQ01000001">
    <property type="protein sequence ID" value="SHE43340.1"/>
    <property type="molecule type" value="Genomic_DNA"/>
</dbReference>
<dbReference type="SUPFAM" id="SSF50939">
    <property type="entry name" value="Sialidases"/>
    <property type="match status" value="1"/>
</dbReference>
<dbReference type="InterPro" id="IPR036278">
    <property type="entry name" value="Sialidase_sf"/>
</dbReference>
<evidence type="ECO:0000313" key="3">
    <source>
        <dbReference type="Proteomes" id="UP000184287"/>
    </source>
</evidence>
<evidence type="ECO:0000256" key="1">
    <source>
        <dbReference type="SAM" id="SignalP"/>
    </source>
</evidence>
<protein>
    <submittedName>
        <fullName evidence="2">BNR repeat-containing family member</fullName>
    </submittedName>
</protein>
<organism evidence="2 3">
    <name type="scientific">Pedobacter caeni</name>
    <dbReference type="NCBI Taxonomy" id="288992"/>
    <lineage>
        <taxon>Bacteria</taxon>
        <taxon>Pseudomonadati</taxon>
        <taxon>Bacteroidota</taxon>
        <taxon>Sphingobacteriia</taxon>
        <taxon>Sphingobacteriales</taxon>
        <taxon>Sphingobacteriaceae</taxon>
        <taxon>Pedobacter</taxon>
    </lineage>
</organism>
<feature type="chain" id="PRO_5012115414" evidence="1">
    <location>
        <begin position="20"/>
        <end position="436"/>
    </location>
</feature>
<dbReference type="AlphaFoldDB" id="A0A1M4TFR5"/>
<dbReference type="OrthoDB" id="223410at2"/>
<dbReference type="STRING" id="288992.SAMN04488522_101182"/>